<evidence type="ECO:0000313" key="1">
    <source>
        <dbReference type="EMBL" id="KAH9819327.1"/>
    </source>
</evidence>
<comment type="caution">
    <text evidence="1">The sequence shown here is derived from an EMBL/GenBank/DDBJ whole genome shotgun (WGS) entry which is preliminary data.</text>
</comment>
<accession>A0A9W7SK54</accession>
<name>A0A9W7SK54_9PEZI</name>
<keyword evidence="2" id="KW-1185">Reference proteome</keyword>
<organism evidence="1 2">
    <name type="scientific">Teratosphaeria destructans</name>
    <dbReference type="NCBI Taxonomy" id="418781"/>
    <lineage>
        <taxon>Eukaryota</taxon>
        <taxon>Fungi</taxon>
        <taxon>Dikarya</taxon>
        <taxon>Ascomycota</taxon>
        <taxon>Pezizomycotina</taxon>
        <taxon>Dothideomycetes</taxon>
        <taxon>Dothideomycetidae</taxon>
        <taxon>Mycosphaerellales</taxon>
        <taxon>Teratosphaeriaceae</taxon>
        <taxon>Teratosphaeria</taxon>
    </lineage>
</organism>
<evidence type="ECO:0000313" key="2">
    <source>
        <dbReference type="Proteomes" id="UP001138500"/>
    </source>
</evidence>
<proteinExistence type="predicted"/>
<sequence>MAYEYRLNRHSEHKNKEAELLLVEQYEPHSAAPGTTSGNPSSIHVVELFMHVDIHSEWPTASGPLHTQDWFDGPTEATIS</sequence>
<reference evidence="1 2" key="2">
    <citation type="journal article" date="2021" name="Curr. Genet.">
        <title>Genetic response to nitrogen starvation in the aggressive Eucalyptus foliar pathogen Teratosphaeria destructans.</title>
        <authorList>
            <person name="Havenga M."/>
            <person name="Wingfield B.D."/>
            <person name="Wingfield M.J."/>
            <person name="Dreyer L.L."/>
            <person name="Roets F."/>
            <person name="Aylward J."/>
        </authorList>
    </citation>
    <scope>NUCLEOTIDE SEQUENCE [LARGE SCALE GENOMIC DNA]</scope>
    <source>
        <strain evidence="1">CMW44962</strain>
    </source>
</reference>
<dbReference type="EMBL" id="RIBY02002334">
    <property type="protein sequence ID" value="KAH9819327.1"/>
    <property type="molecule type" value="Genomic_DNA"/>
</dbReference>
<reference evidence="1 2" key="1">
    <citation type="journal article" date="2018" name="IMA Fungus">
        <title>IMA Genome-F 10: Nine draft genome sequences of Claviceps purpurea s.lat., including C. arundinis, C. humidiphila, and C. cf. spartinae, pseudomolecules for the pitch canker pathogen Fusarium circinatum, draft genome of Davidsoniella eucalypti, Grosmannia galeiformis, Quambalaria eucalypti, and Teratosphaeria destructans.</title>
        <authorList>
            <person name="Wingfield B.D."/>
            <person name="Liu M."/>
            <person name="Nguyen H.D."/>
            <person name="Lane F.A."/>
            <person name="Morgan S.W."/>
            <person name="De Vos L."/>
            <person name="Wilken P.M."/>
            <person name="Duong T.A."/>
            <person name="Aylward J."/>
            <person name="Coetzee M.P."/>
            <person name="Dadej K."/>
            <person name="De Beer Z.W."/>
            <person name="Findlay W."/>
            <person name="Havenga M."/>
            <person name="Kolarik M."/>
            <person name="Menzies J.G."/>
            <person name="Naidoo K."/>
            <person name="Pochopski O."/>
            <person name="Shoukouhi P."/>
            <person name="Santana Q.C."/>
            <person name="Seifert K.A."/>
            <person name="Soal N."/>
            <person name="Steenkamp E.T."/>
            <person name="Tatham C.T."/>
            <person name="van der Nest M.A."/>
            <person name="Wingfield M.J."/>
        </authorList>
    </citation>
    <scope>NUCLEOTIDE SEQUENCE [LARGE SCALE GENOMIC DNA]</scope>
    <source>
        <strain evidence="1">CMW44962</strain>
    </source>
</reference>
<gene>
    <name evidence="1" type="ORF">Tdes44962_MAKER05273</name>
</gene>
<dbReference type="AlphaFoldDB" id="A0A9W7SK54"/>
<protein>
    <submittedName>
        <fullName evidence="1">Uncharacterized protein</fullName>
    </submittedName>
</protein>
<dbReference type="Proteomes" id="UP001138500">
    <property type="component" value="Unassembled WGS sequence"/>
</dbReference>